<dbReference type="Proteomes" id="UP001595776">
    <property type="component" value="Unassembled WGS sequence"/>
</dbReference>
<comment type="caution">
    <text evidence="2">The sequence shown here is derived from an EMBL/GenBank/DDBJ whole genome shotgun (WGS) entry which is preliminary data.</text>
</comment>
<feature type="signal peptide" evidence="1">
    <location>
        <begin position="1"/>
        <end position="21"/>
    </location>
</feature>
<evidence type="ECO:0000256" key="1">
    <source>
        <dbReference type="SAM" id="SignalP"/>
    </source>
</evidence>
<dbReference type="PANTHER" id="PTHR38834">
    <property type="entry name" value="PERIPLASMIC SUBSTRATE BINDING PROTEIN FAMILY 3"/>
    <property type="match status" value="1"/>
</dbReference>
<dbReference type="Gene3D" id="3.40.190.10">
    <property type="entry name" value="Periplasmic binding protein-like II"/>
    <property type="match status" value="2"/>
</dbReference>
<feature type="chain" id="PRO_5045928675" evidence="1">
    <location>
        <begin position="22"/>
        <end position="238"/>
    </location>
</feature>
<gene>
    <name evidence="2" type="ORF">ACFO5Q_05585</name>
</gene>
<keyword evidence="1" id="KW-0732">Signal</keyword>
<organism evidence="2 3">
    <name type="scientific">Kordiimonas lipolytica</name>
    <dbReference type="NCBI Taxonomy" id="1662421"/>
    <lineage>
        <taxon>Bacteria</taxon>
        <taxon>Pseudomonadati</taxon>
        <taxon>Pseudomonadota</taxon>
        <taxon>Alphaproteobacteria</taxon>
        <taxon>Kordiimonadales</taxon>
        <taxon>Kordiimonadaceae</taxon>
        <taxon>Kordiimonas</taxon>
    </lineage>
</organism>
<sequence length="238" mass="26374">MSVRTTIVLILLAIVGQPADAQTLQLITEDNPPFNYTEGSTGVLKGAAHELVVALMAEAEVPFTTTLLPWHRGYRRALENPNSCIYGINRTHDREELFEWIGPLFESGWAFYSYDKTIKLHSLTDIEDQIVVVKSGDAVANAFAAARPDARVLTVETDRVGVRLLERGRADLWLTGIVHVGKSAELEGLPVPELKLMWRRSVVYMGCAKGTDAATLAKLRSAMPVLDGLREKVIAKYW</sequence>
<accession>A0ABV8U8Z9</accession>
<evidence type="ECO:0000313" key="3">
    <source>
        <dbReference type="Proteomes" id="UP001595776"/>
    </source>
</evidence>
<keyword evidence="3" id="KW-1185">Reference proteome</keyword>
<reference evidence="3" key="1">
    <citation type="journal article" date="2019" name="Int. J. Syst. Evol. Microbiol.">
        <title>The Global Catalogue of Microorganisms (GCM) 10K type strain sequencing project: providing services to taxonomists for standard genome sequencing and annotation.</title>
        <authorList>
            <consortium name="The Broad Institute Genomics Platform"/>
            <consortium name="The Broad Institute Genome Sequencing Center for Infectious Disease"/>
            <person name="Wu L."/>
            <person name="Ma J."/>
        </authorList>
    </citation>
    <scope>NUCLEOTIDE SEQUENCE [LARGE SCALE GENOMIC DNA]</scope>
    <source>
        <strain evidence="3">CGMCC 1.15304</strain>
    </source>
</reference>
<proteinExistence type="predicted"/>
<name>A0ABV8U8Z9_9PROT</name>
<dbReference type="SUPFAM" id="SSF53850">
    <property type="entry name" value="Periplasmic binding protein-like II"/>
    <property type="match status" value="1"/>
</dbReference>
<dbReference type="EMBL" id="JBHSCR010000003">
    <property type="protein sequence ID" value="MFC4347309.1"/>
    <property type="molecule type" value="Genomic_DNA"/>
</dbReference>
<dbReference type="PANTHER" id="PTHR38834:SF3">
    <property type="entry name" value="SOLUTE-BINDING PROTEIN FAMILY 3_N-TERMINAL DOMAIN-CONTAINING PROTEIN"/>
    <property type="match status" value="1"/>
</dbReference>
<protein>
    <submittedName>
        <fullName evidence="2">Substrate-binding periplasmic protein</fullName>
    </submittedName>
</protein>
<dbReference type="RefSeq" id="WP_197421324.1">
    <property type="nucleotide sequence ID" value="NZ_JBHSCR010000003.1"/>
</dbReference>
<evidence type="ECO:0000313" key="2">
    <source>
        <dbReference type="EMBL" id="MFC4347309.1"/>
    </source>
</evidence>